<dbReference type="InterPro" id="IPR036322">
    <property type="entry name" value="WD40_repeat_dom_sf"/>
</dbReference>
<evidence type="ECO:0000256" key="1">
    <source>
        <dbReference type="ARBA" id="ARBA00022574"/>
    </source>
</evidence>
<evidence type="ECO:0000256" key="4">
    <source>
        <dbReference type="PROSITE-ProRule" id="PRU00221"/>
    </source>
</evidence>
<comment type="similarity">
    <text evidence="3">Belongs to the WD repeat WDR3/UTP12 family.</text>
</comment>
<dbReference type="GO" id="GO:0030515">
    <property type="term" value="F:snoRNA binding"/>
    <property type="evidence" value="ECO:0007669"/>
    <property type="project" value="TreeGrafter"/>
</dbReference>
<feature type="repeat" description="WD" evidence="4">
    <location>
        <begin position="103"/>
        <end position="144"/>
    </location>
</feature>
<dbReference type="PANTHER" id="PTHR19853:SF0">
    <property type="entry name" value="WD REPEAT-CONTAINING PROTEIN 3"/>
    <property type="match status" value="1"/>
</dbReference>
<keyword evidence="5" id="KW-0175">Coiled coil</keyword>
<dbReference type="PROSITE" id="PS50082">
    <property type="entry name" value="WD_REPEATS_2"/>
    <property type="match status" value="9"/>
</dbReference>
<feature type="repeat" description="WD" evidence="4">
    <location>
        <begin position="654"/>
        <end position="686"/>
    </location>
</feature>
<sequence>MGLTKQYLRYAPAGLFNLVASSKANIAFLELKGTKGRYCAVGACENVIVWDIRKGDKLFSLYGENHEVTALAACPRKHHLAVGYSNGTVRVFDLYSGECTVTFNGHRSSVTTVNYDNEGMRLVSGAKDTEIVVWDIVNEAGLYRLRGHKGMITQARFMTTKNVLITSSKDTFIKFWDLDTQHCFRTLVGHRTEVWDFLLVKDDNRLITGSSDMDLRVWELTSIDQGLVSDEPDKKRLRIEAKQESTIFGTASGSEDEDDEELQNEEIILNCKRLGTIRRQGKDRVVSLSMDSSGTVLGCHGPDSLLEVFKVHTDDELAKMLQKRQKKARKRAREAGDCRNADVNLSVEDEICRITSIKMSGKVKAFCYYMEHMDTVKVLALLTNNIVETCSVYVNTKKSMPIDVAKLSLPGHRTDVRTVSFSSDNTAILSASAEGVKIWNRSSLQCIRTMKCDYALCSLFVPGDRHVIIGTKSGKLQLFDIAAGVLLETVEAHEDAVWSICLAPDKKSLVSGSADHDVKFWEFELVTDEEYSTSSPDSKLLAISLLDSTVKVFFSDTLKFFLSLYGHKLPVLCMDISSDSTLIVTGSADRNVKIWGLDFGDCHKSIFAHDDSIMCVQFVPKTHMFFTGGKDKKVKEWDADSFDHIITLEACIVYFGHHAEVWCLAVSPSGNYLVTSSHDRSLRLWERTQEPLVLEEEREMEREKEYEESVGQGEQPVIAGETERETGLAGKKTVETVKAAERLMEALDLYQDETLKLQEHEEQCKVSKKQLPTPPLHPLFQAAGVTTPEKYVLEVLKKIKSSELEESLLVLPFTYVTRLLEILRLFIDAACEVELSCRCLFFLLRLVHQGQITTSQSLLPVLDTLKTSTLNRVHKIRDIIGYNLAGLRHLKQLMEEKEDVKFFADATDRYREKKRKIKKKAILAIKV</sequence>
<dbReference type="Proteomes" id="UP001208570">
    <property type="component" value="Unassembled WGS sequence"/>
</dbReference>
<dbReference type="SUPFAM" id="SSF50978">
    <property type="entry name" value="WD40 repeat-like"/>
    <property type="match status" value="2"/>
</dbReference>
<evidence type="ECO:0000256" key="5">
    <source>
        <dbReference type="SAM" id="Coils"/>
    </source>
</evidence>
<dbReference type="GO" id="GO:0034388">
    <property type="term" value="C:Pwp2p-containing subcomplex of 90S preribosome"/>
    <property type="evidence" value="ECO:0007669"/>
    <property type="project" value="TreeGrafter"/>
</dbReference>
<dbReference type="GO" id="GO:0032040">
    <property type="term" value="C:small-subunit processome"/>
    <property type="evidence" value="ECO:0007669"/>
    <property type="project" value="TreeGrafter"/>
</dbReference>
<dbReference type="InterPro" id="IPR001680">
    <property type="entry name" value="WD40_rpt"/>
</dbReference>
<feature type="domain" description="Small-subunit processome Utp12" evidence="6">
    <location>
        <begin position="788"/>
        <end position="892"/>
    </location>
</feature>
<dbReference type="InterPro" id="IPR019775">
    <property type="entry name" value="WD40_repeat_CS"/>
</dbReference>
<gene>
    <name evidence="7" type="ORF">LSH36_220g00049</name>
</gene>
<dbReference type="CDD" id="cd00200">
    <property type="entry name" value="WD40"/>
    <property type="match status" value="2"/>
</dbReference>
<dbReference type="InterPro" id="IPR020472">
    <property type="entry name" value="WD40_PAC1"/>
</dbReference>
<dbReference type="AlphaFoldDB" id="A0AAD9N6Q1"/>
<feature type="repeat" description="WD" evidence="4">
    <location>
        <begin position="606"/>
        <end position="647"/>
    </location>
</feature>
<feature type="repeat" description="WD" evidence="4">
    <location>
        <begin position="145"/>
        <end position="186"/>
    </location>
</feature>
<feature type="repeat" description="WD" evidence="4">
    <location>
        <begin position="490"/>
        <end position="524"/>
    </location>
</feature>
<dbReference type="Pfam" id="PF25173">
    <property type="entry name" value="Beta-prop_WDR3_1st"/>
    <property type="match status" value="1"/>
</dbReference>
<dbReference type="SMART" id="SM00320">
    <property type="entry name" value="WD40"/>
    <property type="match status" value="10"/>
</dbReference>
<dbReference type="Pfam" id="PF04003">
    <property type="entry name" value="Utp12"/>
    <property type="match status" value="1"/>
</dbReference>
<accession>A0AAD9N6Q1</accession>
<evidence type="ECO:0000313" key="7">
    <source>
        <dbReference type="EMBL" id="KAK2156144.1"/>
    </source>
</evidence>
<feature type="repeat" description="WD" evidence="4">
    <location>
        <begin position="564"/>
        <end position="605"/>
    </location>
</feature>
<dbReference type="PROSITE" id="PS50294">
    <property type="entry name" value="WD_REPEATS_REGION"/>
    <property type="match status" value="7"/>
</dbReference>
<feature type="repeat" description="WD" evidence="4">
    <location>
        <begin position="409"/>
        <end position="449"/>
    </location>
</feature>
<evidence type="ECO:0000313" key="8">
    <source>
        <dbReference type="Proteomes" id="UP001208570"/>
    </source>
</evidence>
<evidence type="ECO:0000259" key="6">
    <source>
        <dbReference type="Pfam" id="PF04003"/>
    </source>
</evidence>
<organism evidence="7 8">
    <name type="scientific">Paralvinella palmiformis</name>
    <dbReference type="NCBI Taxonomy" id="53620"/>
    <lineage>
        <taxon>Eukaryota</taxon>
        <taxon>Metazoa</taxon>
        <taxon>Spiralia</taxon>
        <taxon>Lophotrochozoa</taxon>
        <taxon>Annelida</taxon>
        <taxon>Polychaeta</taxon>
        <taxon>Sedentaria</taxon>
        <taxon>Canalipalpata</taxon>
        <taxon>Terebellida</taxon>
        <taxon>Terebelliformia</taxon>
        <taxon>Alvinellidae</taxon>
        <taxon>Paralvinella</taxon>
    </lineage>
</organism>
<proteinExistence type="inferred from homology"/>
<dbReference type="GO" id="GO:0030490">
    <property type="term" value="P:maturation of SSU-rRNA"/>
    <property type="evidence" value="ECO:0007669"/>
    <property type="project" value="TreeGrafter"/>
</dbReference>
<feature type="repeat" description="WD" evidence="4">
    <location>
        <begin position="61"/>
        <end position="102"/>
    </location>
</feature>
<evidence type="ECO:0000256" key="2">
    <source>
        <dbReference type="ARBA" id="ARBA00022737"/>
    </source>
</evidence>
<dbReference type="FunFam" id="2.130.10.10:FF:000307">
    <property type="entry name" value="WD repeat domain 3"/>
    <property type="match status" value="1"/>
</dbReference>
<dbReference type="EMBL" id="JAODUP010000220">
    <property type="protein sequence ID" value="KAK2156144.1"/>
    <property type="molecule type" value="Genomic_DNA"/>
</dbReference>
<keyword evidence="2" id="KW-0677">Repeat</keyword>
<comment type="caution">
    <text evidence="7">The sequence shown here is derived from an EMBL/GenBank/DDBJ whole genome shotgun (WGS) entry which is preliminary data.</text>
</comment>
<dbReference type="InterPro" id="IPR007148">
    <property type="entry name" value="SSU_processome_Utp12"/>
</dbReference>
<name>A0AAD9N6Q1_9ANNE</name>
<evidence type="ECO:0000256" key="3">
    <source>
        <dbReference type="ARBA" id="ARBA00038229"/>
    </source>
</evidence>
<dbReference type="FunFam" id="2.130.10.10:FF:000178">
    <property type="entry name" value="WD repeat domain 3"/>
    <property type="match status" value="1"/>
</dbReference>
<keyword evidence="8" id="KW-1185">Reference proteome</keyword>
<feature type="coiled-coil region" evidence="5">
    <location>
        <begin position="743"/>
        <end position="770"/>
    </location>
</feature>
<keyword evidence="1 4" id="KW-0853">WD repeat</keyword>
<dbReference type="InterPro" id="IPR015943">
    <property type="entry name" value="WD40/YVTN_repeat-like_dom_sf"/>
</dbReference>
<dbReference type="PRINTS" id="PR00320">
    <property type="entry name" value="GPROTEINBRPT"/>
</dbReference>
<dbReference type="PROSITE" id="PS00678">
    <property type="entry name" value="WD_REPEATS_1"/>
    <property type="match status" value="4"/>
</dbReference>
<dbReference type="Pfam" id="PF25172">
    <property type="entry name" value="Beta-prop_WDR3_2nd"/>
    <property type="match status" value="2"/>
</dbReference>
<feature type="repeat" description="WD" evidence="4">
    <location>
        <begin position="187"/>
        <end position="222"/>
    </location>
</feature>
<reference evidence="7" key="1">
    <citation type="journal article" date="2023" name="Mol. Biol. Evol.">
        <title>Third-Generation Sequencing Reveals the Adaptive Role of the Epigenome in Three Deep-Sea Polychaetes.</title>
        <authorList>
            <person name="Perez M."/>
            <person name="Aroh O."/>
            <person name="Sun Y."/>
            <person name="Lan Y."/>
            <person name="Juniper S.K."/>
            <person name="Young C.R."/>
            <person name="Angers B."/>
            <person name="Qian P.Y."/>
        </authorList>
    </citation>
    <scope>NUCLEOTIDE SEQUENCE</scope>
    <source>
        <strain evidence="7">P08H-3</strain>
    </source>
</reference>
<protein>
    <recommendedName>
        <fullName evidence="6">Small-subunit processome Utp12 domain-containing protein</fullName>
    </recommendedName>
</protein>
<dbReference type="PANTHER" id="PTHR19853">
    <property type="entry name" value="WD REPEAT CONTAINING PROTEIN 3 WDR3"/>
    <property type="match status" value="1"/>
</dbReference>
<dbReference type="Gene3D" id="2.130.10.10">
    <property type="entry name" value="YVTN repeat-like/Quinoprotein amine dehydrogenase"/>
    <property type="match status" value="4"/>
</dbReference>
<dbReference type="InterPro" id="IPR051570">
    <property type="entry name" value="TBC1_cilium_biogenesis"/>
</dbReference>